<dbReference type="SUPFAM" id="SSF57756">
    <property type="entry name" value="Retrovirus zinc finger-like domains"/>
    <property type="match status" value="1"/>
</dbReference>
<dbReference type="Gene3D" id="4.10.60.10">
    <property type="entry name" value="Zinc finger, CCHC-type"/>
    <property type="match status" value="1"/>
</dbReference>
<feature type="region of interest" description="Disordered" evidence="3">
    <location>
        <begin position="268"/>
        <end position="301"/>
    </location>
</feature>
<keyword evidence="2" id="KW-0862">Zinc</keyword>
<evidence type="ECO:0000259" key="4">
    <source>
        <dbReference type="PROSITE" id="PS50158"/>
    </source>
</evidence>
<feature type="domain" description="CCHC-type" evidence="4">
    <location>
        <begin position="510"/>
        <end position="524"/>
    </location>
</feature>
<dbReference type="GO" id="GO:0008270">
    <property type="term" value="F:zinc ion binding"/>
    <property type="evidence" value="ECO:0007669"/>
    <property type="project" value="UniProtKB-KW"/>
</dbReference>
<proteinExistence type="predicted"/>
<name>A0AA38H556_9TREE</name>
<dbReference type="InterPro" id="IPR036875">
    <property type="entry name" value="Znf_CCHC_sf"/>
</dbReference>
<dbReference type="EMBL" id="JAKWFO010000013">
    <property type="protein sequence ID" value="KAI9633086.1"/>
    <property type="molecule type" value="Genomic_DNA"/>
</dbReference>
<organism evidence="5 6">
    <name type="scientific">Dioszegia hungarica</name>
    <dbReference type="NCBI Taxonomy" id="4972"/>
    <lineage>
        <taxon>Eukaryota</taxon>
        <taxon>Fungi</taxon>
        <taxon>Dikarya</taxon>
        <taxon>Basidiomycota</taxon>
        <taxon>Agaricomycotina</taxon>
        <taxon>Tremellomycetes</taxon>
        <taxon>Tremellales</taxon>
        <taxon>Bulleribasidiaceae</taxon>
        <taxon>Dioszegia</taxon>
    </lineage>
</organism>
<dbReference type="RefSeq" id="XP_052942863.1">
    <property type="nucleotide sequence ID" value="XM_053091111.1"/>
</dbReference>
<gene>
    <name evidence="5" type="ORF">MKK02DRAFT_40473</name>
</gene>
<evidence type="ECO:0000313" key="6">
    <source>
        <dbReference type="Proteomes" id="UP001164286"/>
    </source>
</evidence>
<keyword evidence="2" id="KW-0479">Metal-binding</keyword>
<comment type="caution">
    <text evidence="5">The sequence shown here is derived from an EMBL/GenBank/DDBJ whole genome shotgun (WGS) entry which is preliminary data.</text>
</comment>
<dbReference type="GO" id="GO:0003676">
    <property type="term" value="F:nucleic acid binding"/>
    <property type="evidence" value="ECO:0007669"/>
    <property type="project" value="InterPro"/>
</dbReference>
<feature type="non-terminal residue" evidence="5">
    <location>
        <position position="675"/>
    </location>
</feature>
<keyword evidence="6" id="KW-1185">Reference proteome</keyword>
<reference evidence="5" key="1">
    <citation type="journal article" date="2022" name="G3 (Bethesda)">
        <title>High quality genome of the basidiomycete yeast Dioszegia hungarica PDD-24b-2 isolated from cloud water.</title>
        <authorList>
            <person name="Jarrige D."/>
            <person name="Haridas S."/>
            <person name="Bleykasten-Grosshans C."/>
            <person name="Joly M."/>
            <person name="Nadalig T."/>
            <person name="Sancelme M."/>
            <person name="Vuilleumier S."/>
            <person name="Grigoriev I.V."/>
            <person name="Amato P."/>
            <person name="Bringel F."/>
        </authorList>
    </citation>
    <scope>NUCLEOTIDE SEQUENCE</scope>
    <source>
        <strain evidence="5">PDD-24b-2</strain>
    </source>
</reference>
<keyword evidence="1" id="KW-0507">mRNA processing</keyword>
<evidence type="ECO:0000313" key="5">
    <source>
        <dbReference type="EMBL" id="KAI9633086.1"/>
    </source>
</evidence>
<dbReference type="PROSITE" id="PS50158">
    <property type="entry name" value="ZF_CCHC"/>
    <property type="match status" value="1"/>
</dbReference>
<evidence type="ECO:0000256" key="1">
    <source>
        <dbReference type="ARBA" id="ARBA00022664"/>
    </source>
</evidence>
<dbReference type="InterPro" id="IPR001878">
    <property type="entry name" value="Znf_CCHC"/>
</dbReference>
<dbReference type="Proteomes" id="UP001164286">
    <property type="component" value="Unassembled WGS sequence"/>
</dbReference>
<feature type="compositionally biased region" description="Basic and acidic residues" evidence="3">
    <location>
        <begin position="277"/>
        <end position="301"/>
    </location>
</feature>
<sequence>MPGNEMHFSADISQADRTYMEQLGNTLPESEKNKFILTVNRNVSSEKTPHATVAIKKGKMPIPHSHNARMWDGLNSTLSEQLSWMDGQFDETGLSEDKKTEKWLEYIPVEKKKAIQGLLAVHGISLADWLKVKDFLTEYYPDRSKEPVQPQQLYEIAIKFSAEKIEQQEDWVKYTEAFASAQSRLDPQAKVLGLDYTINQAFFIGIHVFWQQRLLQDIKPQQTANGVDFEEGGYPPQRRVMAQMAKYLRPGNVTERLVAERLNPTMPKATDLAALAEAEKDRWSTSRKEKKNEEEERDRPIRVAVPKKPVSTSEIDDLVTKMSQLRASAASIVDQFEWHEKQGQYTALRSMLEAKNSHQASVYGPYLPGANKFTVRKASAVTVESLCLNMASFFDDDSPVWDGQRVDAMVTHAAANSVDLSQLQGLLDQANKIRSGHPRQWREQPDYRTVVAQLEGLVPGLRSFLPKPLDPGKKPFGGYQASGLGGQGYPNQKQAFVSSQAPFMSRANACNFCKEPGHVSRNCPVAQGFADKKIIWQCKDQCKEQGWWFWVVPNRPDSKKPIHAHPSDGSRAQTIRDALAEGQQEAMSIHMIQQSHDNSMYGEEDSAFSYGANSAEILPCPVIGPDGNVYTGPIWRPRKSSKATVEAMPVEVDKEVMSALTNQFLRDIKLGEAEA</sequence>
<dbReference type="GO" id="GO:0006397">
    <property type="term" value="P:mRNA processing"/>
    <property type="evidence" value="ECO:0007669"/>
    <property type="project" value="UniProtKB-KW"/>
</dbReference>
<accession>A0AA38H556</accession>
<evidence type="ECO:0000256" key="3">
    <source>
        <dbReference type="SAM" id="MobiDB-lite"/>
    </source>
</evidence>
<dbReference type="AlphaFoldDB" id="A0AA38H556"/>
<keyword evidence="2" id="KW-0863">Zinc-finger</keyword>
<evidence type="ECO:0000256" key="2">
    <source>
        <dbReference type="PROSITE-ProRule" id="PRU00047"/>
    </source>
</evidence>
<dbReference type="SMART" id="SM00343">
    <property type="entry name" value="ZnF_C2HC"/>
    <property type="match status" value="1"/>
</dbReference>
<dbReference type="GeneID" id="77730316"/>
<protein>
    <recommendedName>
        <fullName evidence="4">CCHC-type domain-containing protein</fullName>
    </recommendedName>
</protein>